<dbReference type="PROSITE" id="PS50297">
    <property type="entry name" value="ANK_REP_REGION"/>
    <property type="match status" value="5"/>
</dbReference>
<feature type="repeat" description="ANK" evidence="6">
    <location>
        <begin position="302"/>
        <end position="334"/>
    </location>
</feature>
<dbReference type="SUPFAM" id="SSF48403">
    <property type="entry name" value="Ankyrin repeat"/>
    <property type="match status" value="3"/>
</dbReference>
<proteinExistence type="predicted"/>
<evidence type="ECO:0000256" key="7">
    <source>
        <dbReference type="SAM" id="MobiDB-lite"/>
    </source>
</evidence>
<sequence>MLLCYCTNTPLGQMNLVGDEGIQRSSSKIDDQLRGFVELNEDKIHISGAVLEIWKESAGDSWTTVKQTASETTANFLLDYLRSSHVQDRLVSLYEQYEGVIERSKGGLAPPLIPDGRDAVFYAVQALPYHLSRITIPYEARESMRDPNGPYTGWAKVYWAMSNPLSRSENGPLIPAWASWEMSPEFGPFNLVRARLDDEKSNEGKTEDEYDEAPHTMDDLVAAVKTNNEDLSVALAELVLADFNQDKHTLNSSGVIDQDEPRSQIHWPSSLIWRATWLGMNGLLDILLRNGLRDKDDKSAEHSPSLLYFASRMGNSDAVDLLVRKGADVRVKRANQFTPLVAAAVRGKTDILKTLLEKDGSMLEEPQPNRPLYNAAAWGCWNAVGLFIQSGADPNMFSSATPIPAVETDDQETHWVADWTPLTAACSSGYIKTARVLLENGADANKPGNYVLPLYLAAVEYGNVEMVQLLLKHKANPNHALLQRPIPIAIIERNELSGENTIVLLDILLDNDPPIEVDKPDNSGQTALIAAAKKEDMTAIRWLLEHGADINAVDSYNRHALFYALLNRKHLAVAELLKHREKPRLELSDDSSRSLVEATLGEISLLQMLVDAGADLTYENGQKQTIFNLAVEAEDAEIVKFLLSLKDKNVDIHHRDSAEWSPILDATGFKSNAEMTRILMDHGARLSDANSFGSSPLHLAADRVRPDVLRVLLEYHTAEDLARRESNGNTPLINVQMFRDPETLDCIRLFVRAGADINAQNNYGSTPLMISSEFGPEAEKVHDYLLSRPEIDIKLATKLGITALLSACQFSDVALVAKLLKRGADTNARALIMRSTPIIAACIPSRSRTDIEAILEDMERIVRDLVSHGADINAMSGTSIFSPLCAAALYAGVGTINYLLDKSASVRKADPLGRLPIHFAAANGLRNFEAVALMHGDDIMVCDNFQKNALHWAAEFGHVDTVRAILERLSPEDRKVYVNAGDVDGWTPLAWACRPTSMEAGYSYRTMSEQPDFAATIRCLLEHGADKFARFRIVQDEESIEEFTPLKMAKRCGLDDNVLRLLDVEQPGSLEGDRACQDENENVLLVDDKKYSRTPATCEFCFSEIWGIAWSCMSCGTGDYVLCKKCYRIGHVEHQRTVADDREGEDHLFEIKAHRAQEFEDPPSAVSSVKAPSIAGSDAGAASGQDTPVNQQGEGEVTPGLDDGSFEIEQLDFPDLDDLGGLGV</sequence>
<accession>A0ABR3XZ79</accession>
<feature type="region of interest" description="Disordered" evidence="7">
    <location>
        <begin position="1159"/>
        <end position="1224"/>
    </location>
</feature>
<feature type="compositionally biased region" description="Acidic residues" evidence="7">
    <location>
        <begin position="1204"/>
        <end position="1218"/>
    </location>
</feature>
<feature type="repeat" description="ANK" evidence="6">
    <location>
        <begin position="523"/>
        <end position="555"/>
    </location>
</feature>
<dbReference type="PANTHER" id="PTHR24123">
    <property type="entry name" value="ANKYRIN REPEAT-CONTAINING"/>
    <property type="match status" value="1"/>
</dbReference>
<dbReference type="PANTHER" id="PTHR24123:SF33">
    <property type="entry name" value="PROTEIN HOS4"/>
    <property type="match status" value="1"/>
</dbReference>
<dbReference type="Gene3D" id="1.25.40.20">
    <property type="entry name" value="Ankyrin repeat-containing domain"/>
    <property type="match status" value="4"/>
</dbReference>
<evidence type="ECO:0000256" key="5">
    <source>
        <dbReference type="ARBA" id="ARBA00023043"/>
    </source>
</evidence>
<keyword evidence="4" id="KW-0862">Zinc</keyword>
<keyword evidence="5 6" id="KW-0040">ANK repeat</keyword>
<dbReference type="InterPro" id="IPR051165">
    <property type="entry name" value="Multifunctional_ANK_Repeat"/>
</dbReference>
<keyword evidence="2" id="KW-0677">Repeat</keyword>
<dbReference type="InterPro" id="IPR043145">
    <property type="entry name" value="Znf_ZZ_sf"/>
</dbReference>
<feature type="repeat" description="ANK" evidence="6">
    <location>
        <begin position="692"/>
        <end position="724"/>
    </location>
</feature>
<dbReference type="Proteomes" id="UP001583177">
    <property type="component" value="Unassembled WGS sequence"/>
</dbReference>
<dbReference type="EMBL" id="JAWRVE010000006">
    <property type="protein sequence ID" value="KAL1881327.1"/>
    <property type="molecule type" value="Genomic_DNA"/>
</dbReference>
<name>A0ABR3XZ79_9PEZI</name>
<evidence type="ECO:0008006" key="10">
    <source>
        <dbReference type="Google" id="ProtNLM"/>
    </source>
</evidence>
<comment type="caution">
    <text evidence="8">The sequence shown here is derived from an EMBL/GenBank/DDBJ whole genome shotgun (WGS) entry which is preliminary data.</text>
</comment>
<keyword evidence="9" id="KW-1185">Reference proteome</keyword>
<keyword evidence="1" id="KW-0479">Metal-binding</keyword>
<evidence type="ECO:0000256" key="3">
    <source>
        <dbReference type="ARBA" id="ARBA00022771"/>
    </source>
</evidence>
<dbReference type="Pfam" id="PF12796">
    <property type="entry name" value="Ank_2"/>
    <property type="match status" value="5"/>
</dbReference>
<feature type="repeat" description="ANK" evidence="6">
    <location>
        <begin position="727"/>
        <end position="762"/>
    </location>
</feature>
<evidence type="ECO:0000313" key="8">
    <source>
        <dbReference type="EMBL" id="KAL1881327.1"/>
    </source>
</evidence>
<dbReference type="PROSITE" id="PS50088">
    <property type="entry name" value="ANK_REPEAT"/>
    <property type="match status" value="6"/>
</dbReference>
<feature type="repeat" description="ANK" evidence="6">
    <location>
        <begin position="417"/>
        <end position="449"/>
    </location>
</feature>
<dbReference type="SMART" id="SM00248">
    <property type="entry name" value="ANK"/>
    <property type="match status" value="18"/>
</dbReference>
<feature type="compositionally biased region" description="Low complexity" evidence="7">
    <location>
        <begin position="1162"/>
        <end position="1184"/>
    </location>
</feature>
<feature type="repeat" description="ANK" evidence="6">
    <location>
        <begin position="799"/>
        <end position="831"/>
    </location>
</feature>
<dbReference type="SUPFAM" id="SSF57850">
    <property type="entry name" value="RING/U-box"/>
    <property type="match status" value="1"/>
</dbReference>
<evidence type="ECO:0000256" key="6">
    <source>
        <dbReference type="PROSITE-ProRule" id="PRU00023"/>
    </source>
</evidence>
<evidence type="ECO:0000256" key="2">
    <source>
        <dbReference type="ARBA" id="ARBA00022737"/>
    </source>
</evidence>
<dbReference type="InterPro" id="IPR002110">
    <property type="entry name" value="Ankyrin_rpt"/>
</dbReference>
<dbReference type="Gene3D" id="3.30.60.90">
    <property type="match status" value="1"/>
</dbReference>
<organism evidence="8 9">
    <name type="scientific">Diaporthe australafricana</name>
    <dbReference type="NCBI Taxonomy" id="127596"/>
    <lineage>
        <taxon>Eukaryota</taxon>
        <taxon>Fungi</taxon>
        <taxon>Dikarya</taxon>
        <taxon>Ascomycota</taxon>
        <taxon>Pezizomycotina</taxon>
        <taxon>Sordariomycetes</taxon>
        <taxon>Sordariomycetidae</taxon>
        <taxon>Diaporthales</taxon>
        <taxon>Diaporthaceae</taxon>
        <taxon>Diaporthe</taxon>
    </lineage>
</organism>
<reference evidence="8 9" key="1">
    <citation type="journal article" date="2024" name="IMA Fungus">
        <title>IMA Genome - F19 : A genome assembly and annotation guide to empower mycologists, including annotated draft genome sequences of Ceratocystis pirilliformis, Diaporthe australafricana, Fusarium ophioides, Paecilomyces lecythidis, and Sporothrix stenoceras.</title>
        <authorList>
            <person name="Aylward J."/>
            <person name="Wilson A.M."/>
            <person name="Visagie C.M."/>
            <person name="Spraker J."/>
            <person name="Barnes I."/>
            <person name="Buitendag C."/>
            <person name="Ceriani C."/>
            <person name="Del Mar Angel L."/>
            <person name="du Plessis D."/>
            <person name="Fuchs T."/>
            <person name="Gasser K."/>
            <person name="Kramer D."/>
            <person name="Li W."/>
            <person name="Munsamy K."/>
            <person name="Piso A."/>
            <person name="Price J.L."/>
            <person name="Sonnekus B."/>
            <person name="Thomas C."/>
            <person name="van der Nest A."/>
            <person name="van Dijk A."/>
            <person name="van Heerden A."/>
            <person name="van Vuuren N."/>
            <person name="Yilmaz N."/>
            <person name="Duong T.A."/>
            <person name="van der Merwe N.A."/>
            <person name="Wingfield M.J."/>
            <person name="Wingfield B.D."/>
        </authorList>
    </citation>
    <scope>NUCLEOTIDE SEQUENCE [LARGE SCALE GENOMIC DNA]</scope>
    <source>
        <strain evidence="8 9">CMW 18300</strain>
    </source>
</reference>
<gene>
    <name evidence="8" type="ORF">Daus18300_001180</name>
</gene>
<evidence type="ECO:0000256" key="1">
    <source>
        <dbReference type="ARBA" id="ARBA00022723"/>
    </source>
</evidence>
<keyword evidence="3" id="KW-0863">Zinc-finger</keyword>
<dbReference type="InterPro" id="IPR036770">
    <property type="entry name" value="Ankyrin_rpt-contain_sf"/>
</dbReference>
<protein>
    <recommendedName>
        <fullName evidence="10">Ankyrin repeat protein</fullName>
    </recommendedName>
</protein>
<evidence type="ECO:0000256" key="4">
    <source>
        <dbReference type="ARBA" id="ARBA00022833"/>
    </source>
</evidence>
<evidence type="ECO:0000313" key="9">
    <source>
        <dbReference type="Proteomes" id="UP001583177"/>
    </source>
</evidence>